<feature type="chain" id="PRO_5013367744" evidence="1">
    <location>
        <begin position="25"/>
        <end position="257"/>
    </location>
</feature>
<reference evidence="2 3" key="2">
    <citation type="submission" date="2016-08" db="EMBL/GenBank/DDBJ databases">
        <title>Pervasive Adenine N6-methylation of Active Genes in Fungi.</title>
        <authorList>
            <consortium name="DOE Joint Genome Institute"/>
            <person name="Mondo S.J."/>
            <person name="Dannebaum R.O."/>
            <person name="Kuo R.C."/>
            <person name="Labutti K."/>
            <person name="Haridas S."/>
            <person name="Kuo A."/>
            <person name="Salamov A."/>
            <person name="Ahrendt S.R."/>
            <person name="Lipzen A."/>
            <person name="Sullivan W."/>
            <person name="Andreopoulos W.B."/>
            <person name="Clum A."/>
            <person name="Lindquist E."/>
            <person name="Daum C."/>
            <person name="Ramamoorthy G.K."/>
            <person name="Gryganskyi A."/>
            <person name="Culley D."/>
            <person name="Magnuson J.K."/>
            <person name="James T.Y."/>
            <person name="O'Malley M.A."/>
            <person name="Stajich J.E."/>
            <person name="Spatafora J.W."/>
            <person name="Visel A."/>
            <person name="Grigoriev I.V."/>
        </authorList>
    </citation>
    <scope>NUCLEOTIDE SEQUENCE [LARGE SCALE GENOMIC DNA]</scope>
    <source>
        <strain evidence="3">finn</strain>
    </source>
</reference>
<organism evidence="2 3">
    <name type="scientific">Piromyces finnis</name>
    <dbReference type="NCBI Taxonomy" id="1754191"/>
    <lineage>
        <taxon>Eukaryota</taxon>
        <taxon>Fungi</taxon>
        <taxon>Fungi incertae sedis</taxon>
        <taxon>Chytridiomycota</taxon>
        <taxon>Chytridiomycota incertae sedis</taxon>
        <taxon>Neocallimastigomycetes</taxon>
        <taxon>Neocallimastigales</taxon>
        <taxon>Neocallimastigaceae</taxon>
        <taxon>Piromyces</taxon>
    </lineage>
</organism>
<comment type="caution">
    <text evidence="2">The sequence shown here is derived from an EMBL/GenBank/DDBJ whole genome shotgun (WGS) entry which is preliminary data.</text>
</comment>
<keyword evidence="1" id="KW-0732">Signal</keyword>
<protein>
    <submittedName>
        <fullName evidence="2">Uncharacterized protein</fullName>
    </submittedName>
</protein>
<evidence type="ECO:0000313" key="3">
    <source>
        <dbReference type="Proteomes" id="UP000193719"/>
    </source>
</evidence>
<name>A0A1Y1V8E9_9FUNG</name>
<keyword evidence="3" id="KW-1185">Reference proteome</keyword>
<feature type="non-terminal residue" evidence="2">
    <location>
        <position position="1"/>
    </location>
</feature>
<reference evidence="2 3" key="1">
    <citation type="submission" date="2016-08" db="EMBL/GenBank/DDBJ databases">
        <title>Genomes of anaerobic fungi encode conserved fungal cellulosomes for biomass hydrolysis.</title>
        <authorList>
            <consortium name="DOE Joint Genome Institute"/>
            <person name="Haitjema C.H."/>
            <person name="Gilmore S.P."/>
            <person name="Henske J.K."/>
            <person name="Solomon K.V."/>
            <person name="De Groot R."/>
            <person name="Kuo A."/>
            <person name="Mondo S.J."/>
            <person name="Salamov A.A."/>
            <person name="Labutti K."/>
            <person name="Zhao Z."/>
            <person name="Chiniquy J."/>
            <person name="Barry K."/>
            <person name="Brewer H.M."/>
            <person name="Purvine S.O."/>
            <person name="Wright A.T."/>
            <person name="Boxma B."/>
            <person name="Van Alen T."/>
            <person name="Hackstein J.H."/>
            <person name="Baker S.E."/>
            <person name="Grigoriev I.V."/>
            <person name="O'Malley M.A."/>
        </authorList>
    </citation>
    <scope>NUCLEOTIDE SEQUENCE [LARGE SCALE GENOMIC DNA]</scope>
    <source>
        <strain evidence="3">finn</strain>
    </source>
</reference>
<dbReference type="AlphaFoldDB" id="A0A1Y1V8E9"/>
<evidence type="ECO:0000313" key="2">
    <source>
        <dbReference type="EMBL" id="ORX49024.1"/>
    </source>
</evidence>
<dbReference type="Proteomes" id="UP000193719">
    <property type="component" value="Unassembled WGS sequence"/>
</dbReference>
<proteinExistence type="predicted"/>
<feature type="non-terminal residue" evidence="2">
    <location>
        <position position="257"/>
    </location>
</feature>
<dbReference type="STRING" id="1754191.A0A1Y1V8E9"/>
<sequence length="257" mass="29360">LIEVFIMKLFLLLSLIIFANSSLAKREFCLYGYEGITRVVDPYYTDSNNETVYYETIEEYAKFAGPTWFGVSMCGNNTVVNNVGRYFKYTGNSDKDEIFDKDKISEENTTEENVTDSISNDDKDEVVIINKRNSLNEPKVKKFKNFVKRDNNENVLNLNTKEEFTEYYNNLYKKLIDLEKTLKCIPLTSVNPAYNPYHNSLIIGNKDVNIITNVGRSIGGGDKKSTFDNLVKDKNGNYNIEQCGLVYNMKGATISCS</sequence>
<feature type="signal peptide" evidence="1">
    <location>
        <begin position="1"/>
        <end position="24"/>
    </location>
</feature>
<accession>A0A1Y1V8E9</accession>
<evidence type="ECO:0000256" key="1">
    <source>
        <dbReference type="SAM" id="SignalP"/>
    </source>
</evidence>
<gene>
    <name evidence="2" type="ORF">BCR36DRAFT_251888</name>
</gene>
<dbReference type="EMBL" id="MCFH01000025">
    <property type="protein sequence ID" value="ORX49024.1"/>
    <property type="molecule type" value="Genomic_DNA"/>
</dbReference>